<feature type="compositionally biased region" description="Basic and acidic residues" evidence="1">
    <location>
        <begin position="1"/>
        <end position="10"/>
    </location>
</feature>
<proteinExistence type="predicted"/>
<dbReference type="EMBL" id="CP002364">
    <property type="protein sequence ID" value="ADW19429.1"/>
    <property type="molecule type" value="Genomic_DNA"/>
</dbReference>
<dbReference type="Proteomes" id="UP000006365">
    <property type="component" value="Chromosome"/>
</dbReference>
<gene>
    <name evidence="2" type="ordered locus">Despr_3302</name>
</gene>
<dbReference type="AlphaFoldDB" id="A0A7U3YPZ5"/>
<evidence type="ECO:0000313" key="3">
    <source>
        <dbReference type="Proteomes" id="UP000006365"/>
    </source>
</evidence>
<feature type="region of interest" description="Disordered" evidence="1">
    <location>
        <begin position="1"/>
        <end position="46"/>
    </location>
</feature>
<dbReference type="RefSeq" id="WP_015725953.1">
    <property type="nucleotide sequence ID" value="NC_014972.1"/>
</dbReference>
<protein>
    <submittedName>
        <fullName evidence="2">Uncharacterized protein</fullName>
    </submittedName>
</protein>
<sequence>MRAQRQEPVVRGETLTKLFRYEQDTDESENNGAEKNEPTGRNNNLA</sequence>
<organism evidence="2 3">
    <name type="scientific">Desulfobulbus propionicus (strain ATCC 33891 / DSM 2032 / VKM B-1956 / 1pr3)</name>
    <dbReference type="NCBI Taxonomy" id="577650"/>
    <lineage>
        <taxon>Bacteria</taxon>
        <taxon>Pseudomonadati</taxon>
        <taxon>Thermodesulfobacteriota</taxon>
        <taxon>Desulfobulbia</taxon>
        <taxon>Desulfobulbales</taxon>
        <taxon>Desulfobulbaceae</taxon>
        <taxon>Desulfobulbus</taxon>
    </lineage>
</organism>
<reference evidence="2 3" key="1">
    <citation type="journal article" date="2011" name="Stand. Genomic Sci.">
        <title>Complete genome sequence of Desulfobulbus propionicus type strain (1pr3).</title>
        <authorList>
            <person name="Pagani I."/>
            <person name="Lapidus A."/>
            <person name="Nolan M."/>
            <person name="Lucas S."/>
            <person name="Hammon N."/>
            <person name="Deshpande S."/>
            <person name="Cheng J.F."/>
            <person name="Chertkov O."/>
            <person name="Davenport K."/>
            <person name="Tapia R."/>
            <person name="Han C."/>
            <person name="Goodwin L."/>
            <person name="Pitluck S."/>
            <person name="Liolios K."/>
            <person name="Mavromatis K."/>
            <person name="Ivanova N."/>
            <person name="Mikhailova N."/>
            <person name="Pati A."/>
            <person name="Chen A."/>
            <person name="Palaniappan K."/>
            <person name="Land M."/>
            <person name="Hauser L."/>
            <person name="Chang Y.J."/>
            <person name="Jeffries C.D."/>
            <person name="Detter J.C."/>
            <person name="Brambilla E."/>
            <person name="Kannan K.P."/>
            <person name="Djao O.D."/>
            <person name="Rohde M."/>
            <person name="Pukall R."/>
            <person name="Spring S."/>
            <person name="Goker M."/>
            <person name="Sikorski J."/>
            <person name="Woyke T."/>
            <person name="Bristow J."/>
            <person name="Eisen J.A."/>
            <person name="Markowitz V."/>
            <person name="Hugenholtz P."/>
            <person name="Kyrpides N.C."/>
            <person name="Klenk H.P."/>
        </authorList>
    </citation>
    <scope>NUCLEOTIDE SEQUENCE [LARGE SCALE GENOMIC DNA]</scope>
    <source>
        <strain evidence="3">ATCC 33891 / DSM 2032 / 1pr3</strain>
    </source>
</reference>
<dbReference type="KEGG" id="dpr:Despr_3302"/>
<evidence type="ECO:0000256" key="1">
    <source>
        <dbReference type="SAM" id="MobiDB-lite"/>
    </source>
</evidence>
<evidence type="ECO:0000313" key="2">
    <source>
        <dbReference type="EMBL" id="ADW19429.1"/>
    </source>
</evidence>
<name>A0A7U3YPZ5_DESPD</name>
<accession>A0A7U3YPZ5</accession>
<keyword evidence="3" id="KW-1185">Reference proteome</keyword>